<name>A0A7Y4IMG2_MYXXA</name>
<dbReference type="InterPro" id="IPR024474">
    <property type="entry name" value="Znf_dom_IS66"/>
</dbReference>
<dbReference type="Proteomes" id="UP000533080">
    <property type="component" value="Unassembled WGS sequence"/>
</dbReference>
<dbReference type="Pfam" id="PF13817">
    <property type="entry name" value="DDE_Tnp_IS66_C"/>
    <property type="match status" value="1"/>
</dbReference>
<dbReference type="RefSeq" id="WP_171443914.1">
    <property type="nucleotide sequence ID" value="NZ_JABFNS010000044.1"/>
</dbReference>
<evidence type="ECO:0000256" key="1">
    <source>
        <dbReference type="SAM" id="MobiDB-lite"/>
    </source>
</evidence>
<dbReference type="NCBIfam" id="NF033517">
    <property type="entry name" value="transpos_IS66"/>
    <property type="match status" value="1"/>
</dbReference>
<feature type="domain" description="Transposase IS66 central" evidence="2">
    <location>
        <begin position="163"/>
        <end position="443"/>
    </location>
</feature>
<protein>
    <submittedName>
        <fullName evidence="5">IS66 family transposase</fullName>
    </submittedName>
</protein>
<organism evidence="5 6">
    <name type="scientific">Myxococcus xanthus</name>
    <dbReference type="NCBI Taxonomy" id="34"/>
    <lineage>
        <taxon>Bacteria</taxon>
        <taxon>Pseudomonadati</taxon>
        <taxon>Myxococcota</taxon>
        <taxon>Myxococcia</taxon>
        <taxon>Myxococcales</taxon>
        <taxon>Cystobacterineae</taxon>
        <taxon>Myxococcaceae</taxon>
        <taxon>Myxococcus</taxon>
    </lineage>
</organism>
<reference evidence="5 6" key="1">
    <citation type="submission" date="2020-05" db="EMBL/GenBank/DDBJ databases">
        <authorList>
            <person name="Whitworth D."/>
        </authorList>
    </citation>
    <scope>NUCLEOTIDE SEQUENCE [LARGE SCALE GENOMIC DNA]</scope>
    <source>
        <strain evidence="5 6">AM005</strain>
    </source>
</reference>
<comment type="caution">
    <text evidence="5">The sequence shown here is derived from an EMBL/GenBank/DDBJ whole genome shotgun (WGS) entry which is preliminary data.</text>
</comment>
<proteinExistence type="predicted"/>
<dbReference type="InterPro" id="IPR039552">
    <property type="entry name" value="IS66_C"/>
</dbReference>
<evidence type="ECO:0000259" key="4">
    <source>
        <dbReference type="Pfam" id="PF13817"/>
    </source>
</evidence>
<evidence type="ECO:0000313" key="5">
    <source>
        <dbReference type="EMBL" id="NOJ81952.1"/>
    </source>
</evidence>
<dbReference type="InterPro" id="IPR052344">
    <property type="entry name" value="Transposase-related"/>
</dbReference>
<dbReference type="InterPro" id="IPR004291">
    <property type="entry name" value="Transposase_IS66_central"/>
</dbReference>
<dbReference type="Pfam" id="PF03050">
    <property type="entry name" value="DDE_Tnp_IS66"/>
    <property type="match status" value="1"/>
</dbReference>
<feature type="domain" description="Transposase IS66 zinc-finger binding" evidence="3">
    <location>
        <begin position="102"/>
        <end position="146"/>
    </location>
</feature>
<sequence length="506" mass="56215">MPRELPQDHFCPWREEAEELKAEVSRIGGEVDALKGQLAALQRHVFGRRAEKLPTVAAELRGDADSTAAQADAAKKKRQERAARKAEEAPAREIRHAVPAEERHCPACGSADMKPLGKGRASVLYEYVPARFEKQVHVQEVLACACGRGVVTAPPPARVVDRGEYGPGFIAHVVTSKCADSMPLHRLAQRVERGGIPMSRSTLTDLFHQAASVLLPLSQHLLQCIASADVVWADETPLRVLDVKKTRLGYLWTFLTQNEAGEWLIGYRFSMGRASRTPKEVLGGTAGALVVDAYTGYNAVTLPKGRVRVGCWAHVRRRFFDALATAPEAREAMNFILELYRVEAQAREAAVVRTTAHRELRQVHSAPVLARLRVWLEAQAPRHPPKSPLGQALSYAMKQWEALTRFVENERLPLDNNRSESALRKVALGRKNFLFVGHEAAGENLAGLYALVATCEANQINPEAYLADVLLRVQTHPNSRIGELLPHEWKRRRADDPPDSPLQLRH</sequence>
<evidence type="ECO:0000313" key="6">
    <source>
        <dbReference type="Proteomes" id="UP000533080"/>
    </source>
</evidence>
<feature type="region of interest" description="Disordered" evidence="1">
    <location>
        <begin position="74"/>
        <end position="97"/>
    </location>
</feature>
<dbReference type="Pfam" id="PF13005">
    <property type="entry name" value="zf-IS66"/>
    <property type="match status" value="1"/>
</dbReference>
<feature type="compositionally biased region" description="Basic and acidic residues" evidence="1">
    <location>
        <begin position="80"/>
        <end position="97"/>
    </location>
</feature>
<dbReference type="PANTHER" id="PTHR33678:SF1">
    <property type="entry name" value="BLL1576 PROTEIN"/>
    <property type="match status" value="1"/>
</dbReference>
<accession>A0A7Y4IMG2</accession>
<evidence type="ECO:0000259" key="2">
    <source>
        <dbReference type="Pfam" id="PF03050"/>
    </source>
</evidence>
<feature type="domain" description="Transposase IS66 C-terminal" evidence="4">
    <location>
        <begin position="451"/>
        <end position="487"/>
    </location>
</feature>
<evidence type="ECO:0000259" key="3">
    <source>
        <dbReference type="Pfam" id="PF13005"/>
    </source>
</evidence>
<gene>
    <name evidence="5" type="ORF">HNV28_27110</name>
</gene>
<dbReference type="EMBL" id="JABFNT010000107">
    <property type="protein sequence ID" value="NOJ81952.1"/>
    <property type="molecule type" value="Genomic_DNA"/>
</dbReference>
<dbReference type="AlphaFoldDB" id="A0A7Y4IMG2"/>
<dbReference type="PANTHER" id="PTHR33678">
    <property type="entry name" value="BLL1576 PROTEIN"/>
    <property type="match status" value="1"/>
</dbReference>